<dbReference type="SUPFAM" id="SSF47781">
    <property type="entry name" value="RuvA domain 2-like"/>
    <property type="match status" value="1"/>
</dbReference>
<reference evidence="4" key="2">
    <citation type="submission" date="2023-01" db="EMBL/GenBank/DDBJ databases">
        <title>Draft genome sequence of Algimonas ampicilliniresistens strain NBRC 108219.</title>
        <authorList>
            <person name="Sun Q."/>
            <person name="Mori K."/>
        </authorList>
    </citation>
    <scope>NUCLEOTIDE SEQUENCE</scope>
    <source>
        <strain evidence="4">NBRC 108219</strain>
    </source>
</reference>
<proteinExistence type="predicted"/>
<dbReference type="SMART" id="SM00278">
    <property type="entry name" value="HhH1"/>
    <property type="match status" value="3"/>
</dbReference>
<evidence type="ECO:0000256" key="1">
    <source>
        <dbReference type="ARBA" id="ARBA00022634"/>
    </source>
</evidence>
<dbReference type="RefSeq" id="WP_284386942.1">
    <property type="nucleotide sequence ID" value="NZ_BSNK01000001.1"/>
</dbReference>
<organism evidence="4 5">
    <name type="scientific">Algimonas ampicilliniresistens</name>
    <dbReference type="NCBI Taxonomy" id="1298735"/>
    <lineage>
        <taxon>Bacteria</taxon>
        <taxon>Pseudomonadati</taxon>
        <taxon>Pseudomonadota</taxon>
        <taxon>Alphaproteobacteria</taxon>
        <taxon>Maricaulales</taxon>
        <taxon>Robiginitomaculaceae</taxon>
        <taxon>Algimonas</taxon>
    </lineage>
</organism>
<dbReference type="InterPro" id="IPR022312">
    <property type="entry name" value="DNA_pol_X"/>
</dbReference>
<feature type="domain" description="Helix-hairpin-helix DNA-binding motif class 1" evidence="3">
    <location>
        <begin position="95"/>
        <end position="114"/>
    </location>
</feature>
<dbReference type="EMBL" id="BSNK01000001">
    <property type="protein sequence ID" value="GLQ22506.1"/>
    <property type="molecule type" value="Genomic_DNA"/>
</dbReference>
<keyword evidence="1" id="KW-0237">DNA synthesis</keyword>
<feature type="domain" description="Helix-hairpin-helix DNA-binding motif class 1" evidence="3">
    <location>
        <begin position="55"/>
        <end position="74"/>
    </location>
</feature>
<evidence type="ECO:0000259" key="3">
    <source>
        <dbReference type="SMART" id="SM00278"/>
    </source>
</evidence>
<dbReference type="InterPro" id="IPR027421">
    <property type="entry name" value="DNA_pol_lamdba_lyase_dom_sf"/>
</dbReference>
<keyword evidence="5" id="KW-1185">Reference proteome</keyword>
<gene>
    <name evidence="4" type="ORF">GCM10007853_03800</name>
</gene>
<dbReference type="PANTHER" id="PTHR11276">
    <property type="entry name" value="DNA POLYMERASE TYPE-X FAMILY MEMBER"/>
    <property type="match status" value="1"/>
</dbReference>
<sequence>MTDISNREIADRLYDYAELLDVEDADTFRIRAYRNAALTILNSQESFAQKVSRGDDLVSLPTIGDDIARKIETIVQTGELPELEALRLSLPPVQAGLLKVEGIGPKRYRQIEKKLGVLTPDTLVEAASRGVIERLPGIGAKTQAAILKHFSGHRPGSSGV</sequence>
<protein>
    <recommendedName>
        <fullName evidence="3">Helix-hairpin-helix DNA-binding motif class 1 domain-containing protein</fullName>
    </recommendedName>
</protein>
<feature type="domain" description="Helix-hairpin-helix DNA-binding motif class 1" evidence="3">
    <location>
        <begin position="130"/>
        <end position="149"/>
    </location>
</feature>
<dbReference type="Pfam" id="PF14520">
    <property type="entry name" value="HHH_5"/>
    <property type="match status" value="1"/>
</dbReference>
<dbReference type="InterPro" id="IPR010994">
    <property type="entry name" value="RuvA_2-like"/>
</dbReference>
<comment type="caution">
    <text evidence="4">The sequence shown here is derived from an EMBL/GenBank/DDBJ whole genome shotgun (WGS) entry which is preliminary data.</text>
</comment>
<dbReference type="Gene3D" id="1.10.150.20">
    <property type="entry name" value="5' to 3' exonuclease, C-terminal subdomain"/>
    <property type="match status" value="1"/>
</dbReference>
<dbReference type="SUPFAM" id="SSF47802">
    <property type="entry name" value="DNA polymerase beta, N-terminal domain-like"/>
    <property type="match status" value="1"/>
</dbReference>
<dbReference type="Pfam" id="PF14716">
    <property type="entry name" value="HHH_8"/>
    <property type="match status" value="1"/>
</dbReference>
<evidence type="ECO:0000256" key="2">
    <source>
        <dbReference type="ARBA" id="ARBA00022705"/>
    </source>
</evidence>
<dbReference type="Gene3D" id="1.10.150.110">
    <property type="entry name" value="DNA polymerase beta, N-terminal domain-like"/>
    <property type="match status" value="1"/>
</dbReference>
<accession>A0ABQ5V7E5</accession>
<name>A0ABQ5V7E5_9PROT</name>
<dbReference type="Proteomes" id="UP001161391">
    <property type="component" value="Unassembled WGS sequence"/>
</dbReference>
<dbReference type="InterPro" id="IPR010996">
    <property type="entry name" value="HHH_MUS81"/>
</dbReference>
<keyword evidence="2" id="KW-0235">DNA replication</keyword>
<reference evidence="4" key="1">
    <citation type="journal article" date="2014" name="Int. J. Syst. Evol. Microbiol.">
        <title>Complete genome of a new Firmicutes species belonging to the dominant human colonic microbiota ('Ruminococcus bicirculans') reveals two chromosomes and a selective capacity to utilize plant glucans.</title>
        <authorList>
            <consortium name="NISC Comparative Sequencing Program"/>
            <person name="Wegmann U."/>
            <person name="Louis P."/>
            <person name="Goesmann A."/>
            <person name="Henrissat B."/>
            <person name="Duncan S.H."/>
            <person name="Flint H.J."/>
        </authorList>
    </citation>
    <scope>NUCLEOTIDE SEQUENCE</scope>
    <source>
        <strain evidence="4">NBRC 108219</strain>
    </source>
</reference>
<evidence type="ECO:0000313" key="4">
    <source>
        <dbReference type="EMBL" id="GLQ22506.1"/>
    </source>
</evidence>
<dbReference type="InterPro" id="IPR003583">
    <property type="entry name" value="Hlx-hairpin-Hlx_DNA-bd_motif"/>
</dbReference>
<dbReference type="PANTHER" id="PTHR11276:SF28">
    <property type="entry name" value="DNA POLYMERASE LAMBDA"/>
    <property type="match status" value="1"/>
</dbReference>
<evidence type="ECO:0000313" key="5">
    <source>
        <dbReference type="Proteomes" id="UP001161391"/>
    </source>
</evidence>